<dbReference type="RefSeq" id="XP_018139243.2">
    <property type="nucleotide sequence ID" value="XM_018287912.2"/>
</dbReference>
<proteinExistence type="predicted"/>
<dbReference type="KEGG" id="pchm:VFPPC_09365"/>
<comment type="caution">
    <text evidence="1">The sequence shown here is derived from an EMBL/GenBank/DDBJ whole genome shotgun (WGS) entry which is preliminary data.</text>
</comment>
<keyword evidence="2" id="KW-1185">Reference proteome</keyword>
<dbReference type="Proteomes" id="UP000078397">
    <property type="component" value="Unassembled WGS sequence"/>
</dbReference>
<sequence length="65" mass="6991">MDVPEPALAGLAETGGAAQANYKNTTCFLEGWNGTISKRWSLNEAWAWSTDSVSGERIKSPCSID</sequence>
<reference evidence="1 2" key="1">
    <citation type="journal article" date="2016" name="PLoS Pathog.">
        <title>Biosynthesis of antibiotic leucinostatins in bio-control fungus Purpureocillium lilacinum and their inhibition on phytophthora revealed by genome mining.</title>
        <authorList>
            <person name="Wang G."/>
            <person name="Liu Z."/>
            <person name="Lin R."/>
            <person name="Li E."/>
            <person name="Mao Z."/>
            <person name="Ling J."/>
            <person name="Yang Y."/>
            <person name="Yin W.B."/>
            <person name="Xie B."/>
        </authorList>
    </citation>
    <scope>NUCLEOTIDE SEQUENCE [LARGE SCALE GENOMIC DNA]</scope>
    <source>
        <strain evidence="1">170</strain>
    </source>
</reference>
<evidence type="ECO:0000313" key="1">
    <source>
        <dbReference type="EMBL" id="OAQ61539.2"/>
    </source>
</evidence>
<gene>
    <name evidence="1" type="ORF">VFPPC_09365</name>
</gene>
<name>A0A179F8W1_METCM</name>
<protein>
    <submittedName>
        <fullName evidence="1">Uncharacterized protein</fullName>
    </submittedName>
</protein>
<accession>A0A179F8W1</accession>
<evidence type="ECO:0000313" key="2">
    <source>
        <dbReference type="Proteomes" id="UP000078397"/>
    </source>
</evidence>
<organism evidence="1 2">
    <name type="scientific">Pochonia chlamydosporia 170</name>
    <dbReference type="NCBI Taxonomy" id="1380566"/>
    <lineage>
        <taxon>Eukaryota</taxon>
        <taxon>Fungi</taxon>
        <taxon>Dikarya</taxon>
        <taxon>Ascomycota</taxon>
        <taxon>Pezizomycotina</taxon>
        <taxon>Sordariomycetes</taxon>
        <taxon>Hypocreomycetidae</taxon>
        <taxon>Hypocreales</taxon>
        <taxon>Clavicipitaceae</taxon>
        <taxon>Pochonia</taxon>
    </lineage>
</organism>
<dbReference type="GeneID" id="28851906"/>
<dbReference type="AlphaFoldDB" id="A0A179F8W1"/>
<dbReference type="EMBL" id="LSBJ02000007">
    <property type="protein sequence ID" value="OAQ61539.2"/>
    <property type="molecule type" value="Genomic_DNA"/>
</dbReference>